<dbReference type="SUPFAM" id="SSF88659">
    <property type="entry name" value="Sigma3 and sigma4 domains of RNA polymerase sigma factors"/>
    <property type="match status" value="1"/>
</dbReference>
<evidence type="ECO:0000256" key="4">
    <source>
        <dbReference type="ARBA" id="ARBA00023125"/>
    </source>
</evidence>
<name>A0A2H0LZ84_9BACT</name>
<protein>
    <submittedName>
        <fullName evidence="8">RNA polymerase subunit sigma-24</fullName>
    </submittedName>
</protein>
<reference evidence="8 9" key="1">
    <citation type="submission" date="2017-09" db="EMBL/GenBank/DDBJ databases">
        <title>Depth-based differentiation of microbial function through sediment-hosted aquifers and enrichment of novel symbionts in the deep terrestrial subsurface.</title>
        <authorList>
            <person name="Probst A.J."/>
            <person name="Ladd B."/>
            <person name="Jarett J.K."/>
            <person name="Geller-Mcgrath D.E."/>
            <person name="Sieber C.M."/>
            <person name="Emerson J.B."/>
            <person name="Anantharaman K."/>
            <person name="Thomas B.C."/>
            <person name="Malmstrom R."/>
            <person name="Stieglmeier M."/>
            <person name="Klingl A."/>
            <person name="Woyke T."/>
            <person name="Ryan C.M."/>
            <person name="Banfield J.F."/>
        </authorList>
    </citation>
    <scope>NUCLEOTIDE SEQUENCE [LARGE SCALE GENOMIC DNA]</scope>
    <source>
        <strain evidence="8">CG11_big_fil_rev_8_21_14_0_20_42_13</strain>
    </source>
</reference>
<dbReference type="Gene3D" id="1.10.1740.10">
    <property type="match status" value="1"/>
</dbReference>
<evidence type="ECO:0000259" key="7">
    <source>
        <dbReference type="Pfam" id="PF08281"/>
    </source>
</evidence>
<gene>
    <name evidence="8" type="ORF">COV72_05820</name>
</gene>
<evidence type="ECO:0000256" key="1">
    <source>
        <dbReference type="ARBA" id="ARBA00010641"/>
    </source>
</evidence>
<keyword evidence="2" id="KW-0805">Transcription regulation</keyword>
<dbReference type="Pfam" id="PF04542">
    <property type="entry name" value="Sigma70_r2"/>
    <property type="match status" value="1"/>
</dbReference>
<dbReference type="Pfam" id="PF08281">
    <property type="entry name" value="Sigma70_r4_2"/>
    <property type="match status" value="1"/>
</dbReference>
<keyword evidence="4" id="KW-0238">DNA-binding</keyword>
<dbReference type="InterPro" id="IPR039425">
    <property type="entry name" value="RNA_pol_sigma-70-like"/>
</dbReference>
<dbReference type="CDD" id="cd06171">
    <property type="entry name" value="Sigma70_r4"/>
    <property type="match status" value="1"/>
</dbReference>
<sequence>MAGERELILKARAGDKDAFSELVKTYQERIFFTALRLMRNTEDAKEVTQDAFICAYRAIKGFRLRATFYTWIWRIALNLCYRRLKSATYRNRFRTFSMDAPIQTEGGNYLKDFASQSPGPYQEVLSRENVALIQKALVSLKPKFYQALVLFVLEGFSYQEIARIQHCSIGTVMSRLSRGRAQLEKILEKYGINLA</sequence>
<comment type="caution">
    <text evidence="8">The sequence shown here is derived from an EMBL/GenBank/DDBJ whole genome shotgun (WGS) entry which is preliminary data.</text>
</comment>
<keyword evidence="5" id="KW-0804">Transcription</keyword>
<dbReference type="InterPro" id="IPR014284">
    <property type="entry name" value="RNA_pol_sigma-70_dom"/>
</dbReference>
<proteinExistence type="inferred from homology"/>
<accession>A0A2H0LZ84</accession>
<dbReference type="InterPro" id="IPR013324">
    <property type="entry name" value="RNA_pol_sigma_r3/r4-like"/>
</dbReference>
<dbReference type="Gene3D" id="1.10.10.10">
    <property type="entry name" value="Winged helix-like DNA-binding domain superfamily/Winged helix DNA-binding domain"/>
    <property type="match status" value="1"/>
</dbReference>
<dbReference type="SUPFAM" id="SSF88946">
    <property type="entry name" value="Sigma2 domain of RNA polymerase sigma factors"/>
    <property type="match status" value="1"/>
</dbReference>
<feature type="domain" description="RNA polymerase sigma-70 region 2" evidence="6">
    <location>
        <begin position="22"/>
        <end position="87"/>
    </location>
</feature>
<dbReference type="InterPro" id="IPR007627">
    <property type="entry name" value="RNA_pol_sigma70_r2"/>
</dbReference>
<keyword evidence="3" id="KW-0731">Sigma factor</keyword>
<comment type="similarity">
    <text evidence="1">Belongs to the sigma-70 factor family. ECF subfamily.</text>
</comment>
<organism evidence="8 9">
    <name type="scientific">Candidatus Ghiorseimicrobium undicola</name>
    <dbReference type="NCBI Taxonomy" id="1974746"/>
    <lineage>
        <taxon>Bacteria</taxon>
        <taxon>Pseudomonadati</taxon>
        <taxon>Candidatus Omnitrophota</taxon>
        <taxon>Candidatus Ghiorseimicrobium</taxon>
    </lineage>
</organism>
<evidence type="ECO:0000313" key="9">
    <source>
        <dbReference type="Proteomes" id="UP000229641"/>
    </source>
</evidence>
<dbReference type="PANTHER" id="PTHR43133">
    <property type="entry name" value="RNA POLYMERASE ECF-TYPE SIGMA FACTO"/>
    <property type="match status" value="1"/>
</dbReference>
<evidence type="ECO:0000256" key="2">
    <source>
        <dbReference type="ARBA" id="ARBA00023015"/>
    </source>
</evidence>
<evidence type="ECO:0000256" key="5">
    <source>
        <dbReference type="ARBA" id="ARBA00023163"/>
    </source>
</evidence>
<dbReference type="PANTHER" id="PTHR43133:SF8">
    <property type="entry name" value="RNA POLYMERASE SIGMA FACTOR HI_1459-RELATED"/>
    <property type="match status" value="1"/>
</dbReference>
<dbReference type="EMBL" id="PCWA01000084">
    <property type="protein sequence ID" value="PIQ88795.1"/>
    <property type="molecule type" value="Genomic_DNA"/>
</dbReference>
<dbReference type="InterPro" id="IPR013249">
    <property type="entry name" value="RNA_pol_sigma70_r4_t2"/>
</dbReference>
<dbReference type="GO" id="GO:0003677">
    <property type="term" value="F:DNA binding"/>
    <property type="evidence" value="ECO:0007669"/>
    <property type="project" value="UniProtKB-KW"/>
</dbReference>
<evidence type="ECO:0000313" key="8">
    <source>
        <dbReference type="EMBL" id="PIQ88795.1"/>
    </source>
</evidence>
<dbReference type="GO" id="GO:0016987">
    <property type="term" value="F:sigma factor activity"/>
    <property type="evidence" value="ECO:0007669"/>
    <property type="project" value="UniProtKB-KW"/>
</dbReference>
<evidence type="ECO:0000256" key="3">
    <source>
        <dbReference type="ARBA" id="ARBA00023082"/>
    </source>
</evidence>
<dbReference type="InterPro" id="IPR036388">
    <property type="entry name" value="WH-like_DNA-bd_sf"/>
</dbReference>
<dbReference type="Proteomes" id="UP000229641">
    <property type="component" value="Unassembled WGS sequence"/>
</dbReference>
<feature type="domain" description="RNA polymerase sigma factor 70 region 4 type 2" evidence="7">
    <location>
        <begin position="132"/>
        <end position="183"/>
    </location>
</feature>
<evidence type="ECO:0000259" key="6">
    <source>
        <dbReference type="Pfam" id="PF04542"/>
    </source>
</evidence>
<dbReference type="InterPro" id="IPR013325">
    <property type="entry name" value="RNA_pol_sigma_r2"/>
</dbReference>
<dbReference type="GO" id="GO:0006352">
    <property type="term" value="P:DNA-templated transcription initiation"/>
    <property type="evidence" value="ECO:0007669"/>
    <property type="project" value="InterPro"/>
</dbReference>
<dbReference type="AlphaFoldDB" id="A0A2H0LZ84"/>
<dbReference type="NCBIfam" id="TIGR02937">
    <property type="entry name" value="sigma70-ECF"/>
    <property type="match status" value="1"/>
</dbReference>